<dbReference type="OrthoDB" id="9784036at2"/>
<feature type="chain" id="PRO_5002475944" description="Esterase" evidence="1">
    <location>
        <begin position="22"/>
        <end position="277"/>
    </location>
</feature>
<dbReference type="Gene3D" id="3.40.50.1820">
    <property type="entry name" value="alpha/beta hydrolase"/>
    <property type="match status" value="1"/>
</dbReference>
<name>A0A0F4QMT6_9GAMM</name>
<sequence>MNLQFKLVTRLFLCVLAINLAACGGSSNSGSAQQGLSGQPAQPFLPGERLQLEAFSSSYTGVSYPLRVYLPQNRIANKRYPVIYVLDAEWRFDTIADSLDDNKMAVILVGVENYVDEGYKHREAYSQWPLAQDYFDFIRKELAVEIEARYPVEQSDRTIMGHSYTGLFVGLALLMDDPQQPFFHRHVSFDGSFWAHTETTSQLIDDRRGQSSTLKSRTILVGANGKVGNVLYVREFDEQLTRANFAQLDTTYLEYKQEHIPVVAYSVDEVLNALYRE</sequence>
<dbReference type="AlphaFoldDB" id="A0A0F4QMT6"/>
<keyword evidence="3" id="KW-1185">Reference proteome</keyword>
<gene>
    <name evidence="2" type="ORF">TW77_13880</name>
</gene>
<dbReference type="PATRIC" id="fig|43658.5.peg.2933"/>
<dbReference type="RefSeq" id="WP_046005583.1">
    <property type="nucleotide sequence ID" value="NZ_JXYA01000031.1"/>
</dbReference>
<reference evidence="2 3" key="1">
    <citation type="journal article" date="2015" name="BMC Genomics">
        <title>Genome mining reveals unlocked bioactive potential of marine Gram-negative bacteria.</title>
        <authorList>
            <person name="Machado H."/>
            <person name="Sonnenschein E.C."/>
            <person name="Melchiorsen J."/>
            <person name="Gram L."/>
        </authorList>
    </citation>
    <scope>NUCLEOTIDE SEQUENCE [LARGE SCALE GENOMIC DNA]</scope>
    <source>
        <strain evidence="2 3">S2471</strain>
    </source>
</reference>
<dbReference type="EMBL" id="JXYA01000031">
    <property type="protein sequence ID" value="KJZ07947.1"/>
    <property type="molecule type" value="Genomic_DNA"/>
</dbReference>
<feature type="signal peptide" evidence="1">
    <location>
        <begin position="1"/>
        <end position="21"/>
    </location>
</feature>
<dbReference type="PANTHER" id="PTHR48098">
    <property type="entry name" value="ENTEROCHELIN ESTERASE-RELATED"/>
    <property type="match status" value="1"/>
</dbReference>
<dbReference type="Proteomes" id="UP000033452">
    <property type="component" value="Unassembled WGS sequence"/>
</dbReference>
<dbReference type="SUPFAM" id="SSF53474">
    <property type="entry name" value="alpha/beta-Hydrolases"/>
    <property type="match status" value="1"/>
</dbReference>
<keyword evidence="1" id="KW-0732">Signal</keyword>
<dbReference type="PANTHER" id="PTHR48098:SF6">
    <property type="entry name" value="FERRI-BACILLIBACTIN ESTERASE BESA"/>
    <property type="match status" value="1"/>
</dbReference>
<organism evidence="2 3">
    <name type="scientific">Pseudoalteromonas rubra</name>
    <dbReference type="NCBI Taxonomy" id="43658"/>
    <lineage>
        <taxon>Bacteria</taxon>
        <taxon>Pseudomonadati</taxon>
        <taxon>Pseudomonadota</taxon>
        <taxon>Gammaproteobacteria</taxon>
        <taxon>Alteromonadales</taxon>
        <taxon>Pseudoalteromonadaceae</taxon>
        <taxon>Pseudoalteromonas</taxon>
    </lineage>
</organism>
<accession>A0A0F4QMT6</accession>
<dbReference type="InterPro" id="IPR000801">
    <property type="entry name" value="Esterase-like"/>
</dbReference>
<proteinExistence type="predicted"/>
<comment type="caution">
    <text evidence="2">The sequence shown here is derived from an EMBL/GenBank/DDBJ whole genome shotgun (WGS) entry which is preliminary data.</text>
</comment>
<dbReference type="Pfam" id="PF00756">
    <property type="entry name" value="Esterase"/>
    <property type="match status" value="1"/>
</dbReference>
<protein>
    <recommendedName>
        <fullName evidence="4">Esterase</fullName>
    </recommendedName>
</protein>
<evidence type="ECO:0000256" key="1">
    <source>
        <dbReference type="SAM" id="SignalP"/>
    </source>
</evidence>
<evidence type="ECO:0000313" key="3">
    <source>
        <dbReference type="Proteomes" id="UP000033452"/>
    </source>
</evidence>
<dbReference type="InterPro" id="IPR050583">
    <property type="entry name" value="Mycobacterial_A85_antigen"/>
</dbReference>
<evidence type="ECO:0008006" key="4">
    <source>
        <dbReference type="Google" id="ProtNLM"/>
    </source>
</evidence>
<evidence type="ECO:0000313" key="2">
    <source>
        <dbReference type="EMBL" id="KJZ07947.1"/>
    </source>
</evidence>
<dbReference type="InterPro" id="IPR029058">
    <property type="entry name" value="AB_hydrolase_fold"/>
</dbReference>